<proteinExistence type="predicted"/>
<reference evidence="2 3" key="1">
    <citation type="journal article" date="2016" name="Proc. Natl. Acad. Sci. U.S.A.">
        <title>Lipid metabolic changes in an early divergent fungus govern the establishment of a mutualistic symbiosis with endobacteria.</title>
        <authorList>
            <person name="Lastovetsky O.A."/>
            <person name="Gaspar M.L."/>
            <person name="Mondo S.J."/>
            <person name="LaButti K.M."/>
            <person name="Sandor L."/>
            <person name="Grigoriev I.V."/>
            <person name="Henry S.A."/>
            <person name="Pawlowska T.E."/>
        </authorList>
    </citation>
    <scope>NUCLEOTIDE SEQUENCE [LARGE SCALE GENOMIC DNA]</scope>
    <source>
        <strain evidence="2 3">ATCC 11559</strain>
    </source>
</reference>
<evidence type="ECO:0000313" key="2">
    <source>
        <dbReference type="EMBL" id="ORE20644.1"/>
    </source>
</evidence>
<feature type="chain" id="PRO_5030003889" evidence="1">
    <location>
        <begin position="19"/>
        <end position="165"/>
    </location>
</feature>
<evidence type="ECO:0000313" key="3">
    <source>
        <dbReference type="Proteomes" id="UP000242381"/>
    </source>
</evidence>
<dbReference type="EMBL" id="KV921291">
    <property type="protein sequence ID" value="ORE20644.1"/>
    <property type="molecule type" value="Genomic_DNA"/>
</dbReference>
<protein>
    <submittedName>
        <fullName evidence="2">Uncharacterized protein</fullName>
    </submittedName>
</protein>
<gene>
    <name evidence="2" type="ORF">BCV71DRAFT_233049</name>
</gene>
<dbReference type="AlphaFoldDB" id="A0A0A1NCR1"/>
<accession>A0A0A1NCR1</accession>
<organism evidence="2 3">
    <name type="scientific">Rhizopus microsporus</name>
    <dbReference type="NCBI Taxonomy" id="58291"/>
    <lineage>
        <taxon>Eukaryota</taxon>
        <taxon>Fungi</taxon>
        <taxon>Fungi incertae sedis</taxon>
        <taxon>Mucoromycota</taxon>
        <taxon>Mucoromycotina</taxon>
        <taxon>Mucoromycetes</taxon>
        <taxon>Mucorales</taxon>
        <taxon>Mucorineae</taxon>
        <taxon>Rhizopodaceae</taxon>
        <taxon>Rhizopus</taxon>
    </lineage>
</organism>
<dbReference type="OMA" id="YPGGTQN"/>
<dbReference type="Proteomes" id="UP000242381">
    <property type="component" value="Unassembled WGS sequence"/>
</dbReference>
<feature type="signal peptide" evidence="1">
    <location>
        <begin position="1"/>
        <end position="18"/>
    </location>
</feature>
<sequence length="165" mass="18469">MLIPFITVFLFLIHYILADSPSVLVINEPQPNQQLTSKTQFNLTYTIVGSQTTNPPFSAYYFNSLVAEFIWKDRSGGQSQSLSISSSLDCAPYPAGLQNKVYNQQFNVPNCHFFSRYPPSQYDFSILFTPYYAPPTNSSPATGPEQPPVSVPVTIHVNNDTFPKC</sequence>
<name>A0A0A1NCR1_RHIZD</name>
<dbReference type="VEuPathDB" id="FungiDB:BCV72DRAFT_106208"/>
<keyword evidence="1" id="KW-0732">Signal</keyword>
<evidence type="ECO:0000256" key="1">
    <source>
        <dbReference type="SAM" id="SignalP"/>
    </source>
</evidence>